<name>A0A0E9MWE4_9BACT</name>
<dbReference type="InterPro" id="IPR045155">
    <property type="entry name" value="Beta-lactam_cat"/>
</dbReference>
<protein>
    <recommendedName>
        <fullName evidence="1">Beta-lactamase class A catalytic domain-containing protein</fullName>
    </recommendedName>
</protein>
<proteinExistence type="predicted"/>
<dbReference type="AlphaFoldDB" id="A0A0E9MWE4"/>
<organism evidence="2 3">
    <name type="scientific">Flavihumibacter petaseus NBRC 106054</name>
    <dbReference type="NCBI Taxonomy" id="1220578"/>
    <lineage>
        <taxon>Bacteria</taxon>
        <taxon>Pseudomonadati</taxon>
        <taxon>Bacteroidota</taxon>
        <taxon>Chitinophagia</taxon>
        <taxon>Chitinophagales</taxon>
        <taxon>Chitinophagaceae</taxon>
        <taxon>Flavihumibacter</taxon>
    </lineage>
</organism>
<dbReference type="EMBL" id="BBWV01000001">
    <property type="protein sequence ID" value="GAO42057.1"/>
    <property type="molecule type" value="Genomic_DNA"/>
</dbReference>
<keyword evidence="3" id="KW-1185">Reference proteome</keyword>
<sequence length="380" mass="44521">MNSPWLTKLVKRKGSKFLKDIWKHPGIYHAQFIYTRIDRDANGNPVCKNYYLRYDATDYFNPASMVKLPTALVALEKINTLKEKGVTEFSYMLTDSSFAAQTAVTKDSTSESGYPSVDHYVKKIFLVSDNDAYNRLYELAGPALLNKRLREMGYANSRITRRFVPMDEDGNRHTNGIRFVDSTGHLLYEQQPSYYAGAYDFSRKLLIGKAHYDRNDSLIHTPMDFTRHNAMPLFDLQQMVQALVFPRTVNARQRFEIDSLQRKRVLEYMSERISDSRYPRYDTAEFFNSYTKFFWFRDGKRPIPPAIKSYNKTGWSYGFLTDVAYITDKEHGIDFMLSGTIYVNSDGILNDDKYDYDTIGFRFFREMGEMLYAEELRRKK</sequence>
<evidence type="ECO:0000259" key="1">
    <source>
        <dbReference type="Pfam" id="PF13354"/>
    </source>
</evidence>
<evidence type="ECO:0000313" key="3">
    <source>
        <dbReference type="Proteomes" id="UP000033121"/>
    </source>
</evidence>
<dbReference type="Gene3D" id="3.40.710.10">
    <property type="entry name" value="DD-peptidase/beta-lactamase superfamily"/>
    <property type="match status" value="1"/>
</dbReference>
<dbReference type="STRING" id="1220578.FPE01S_01_10700"/>
<feature type="domain" description="Beta-lactamase class A catalytic" evidence="1">
    <location>
        <begin position="51"/>
        <end position="329"/>
    </location>
</feature>
<comment type="caution">
    <text evidence="2">The sequence shown here is derived from an EMBL/GenBank/DDBJ whole genome shotgun (WGS) entry which is preliminary data.</text>
</comment>
<dbReference type="GO" id="GO:0030655">
    <property type="term" value="P:beta-lactam antibiotic catabolic process"/>
    <property type="evidence" value="ECO:0007669"/>
    <property type="project" value="InterPro"/>
</dbReference>
<reference evidence="2 3" key="1">
    <citation type="submission" date="2015-04" db="EMBL/GenBank/DDBJ databases">
        <title>Whole genome shotgun sequence of Flavihumibacter petaseus NBRC 106054.</title>
        <authorList>
            <person name="Miyazawa S."/>
            <person name="Hosoyama A."/>
            <person name="Hashimoto M."/>
            <person name="Noguchi M."/>
            <person name="Tsuchikane K."/>
            <person name="Ohji S."/>
            <person name="Yamazoe A."/>
            <person name="Ichikawa N."/>
            <person name="Kimura A."/>
            <person name="Fujita N."/>
        </authorList>
    </citation>
    <scope>NUCLEOTIDE SEQUENCE [LARGE SCALE GENOMIC DNA]</scope>
    <source>
        <strain evidence="2 3">NBRC 106054</strain>
    </source>
</reference>
<gene>
    <name evidence="2" type="ORF">FPE01S_01_10700</name>
</gene>
<dbReference type="SUPFAM" id="SSF56601">
    <property type="entry name" value="beta-lactamase/transpeptidase-like"/>
    <property type="match status" value="1"/>
</dbReference>
<dbReference type="GO" id="GO:0008800">
    <property type="term" value="F:beta-lactamase activity"/>
    <property type="evidence" value="ECO:0007669"/>
    <property type="project" value="InterPro"/>
</dbReference>
<evidence type="ECO:0000313" key="2">
    <source>
        <dbReference type="EMBL" id="GAO42057.1"/>
    </source>
</evidence>
<dbReference type="Pfam" id="PF13354">
    <property type="entry name" value="Beta-lactamase2"/>
    <property type="match status" value="1"/>
</dbReference>
<dbReference type="InterPro" id="IPR012338">
    <property type="entry name" value="Beta-lactam/transpept-like"/>
</dbReference>
<dbReference type="Proteomes" id="UP000033121">
    <property type="component" value="Unassembled WGS sequence"/>
</dbReference>
<accession>A0A0E9MWE4</accession>